<dbReference type="RefSeq" id="WP_317072479.1">
    <property type="nucleotide sequence ID" value="NZ_JAWJAV010000007.1"/>
</dbReference>
<proteinExistence type="predicted"/>
<reference evidence="1" key="2">
    <citation type="submission" date="2023-10" db="EMBL/GenBank/DDBJ databases">
        <authorList>
            <person name="Khurajog B."/>
        </authorList>
    </citation>
    <scope>NUCLEOTIDE SEQUENCE</scope>
    <source>
        <strain evidence="1">BF9</strain>
    </source>
</reference>
<comment type="caution">
    <text evidence="1">The sequence shown here is derived from an EMBL/GenBank/DDBJ whole genome shotgun (WGS) entry which is preliminary data.</text>
</comment>
<reference evidence="1" key="1">
    <citation type="journal article" date="2023" name="PeerJ">
        <title>Selection and evaluation of lactic acid bacteria from chicken feces in Thailand as potential probiotics.</title>
        <authorList>
            <person name="Khurajog B."/>
            <person name="Disastra Y."/>
            <person name="Lawwyne L.D."/>
            <person name="Sirichokchatchawan W."/>
            <person name="Niyomtham W."/>
            <person name="Yindee J."/>
            <person name="Hampson D.J."/>
            <person name="Prapasarakul N."/>
        </authorList>
    </citation>
    <scope>NUCLEOTIDE SEQUENCE</scope>
    <source>
        <strain evidence="1">BF9</strain>
    </source>
</reference>
<evidence type="ECO:0000313" key="2">
    <source>
        <dbReference type="Proteomes" id="UP001280897"/>
    </source>
</evidence>
<gene>
    <name evidence="1" type="ORF">R0G89_09430</name>
</gene>
<evidence type="ECO:0000313" key="1">
    <source>
        <dbReference type="EMBL" id="MDV2621952.1"/>
    </source>
</evidence>
<dbReference type="AlphaFoldDB" id="A0AAW8YII4"/>
<protein>
    <submittedName>
        <fullName evidence="1">Uncharacterized protein</fullName>
    </submittedName>
</protein>
<name>A0AAW8YII4_PEDAC</name>
<accession>A0AAW8YII4</accession>
<dbReference type="EMBL" id="JAWJAV010000007">
    <property type="protein sequence ID" value="MDV2621952.1"/>
    <property type="molecule type" value="Genomic_DNA"/>
</dbReference>
<sequence>MKVRYVYANFENKVKRILERWTQYLCQYHKGETKDVGNGFSSRIVLDDRGYKVIFKKENAVVDSLRIKYCPFCGKKLVEKWRLED</sequence>
<dbReference type="Proteomes" id="UP001280897">
    <property type="component" value="Unassembled WGS sequence"/>
</dbReference>
<organism evidence="1 2">
    <name type="scientific">Pediococcus acidilactici</name>
    <dbReference type="NCBI Taxonomy" id="1254"/>
    <lineage>
        <taxon>Bacteria</taxon>
        <taxon>Bacillati</taxon>
        <taxon>Bacillota</taxon>
        <taxon>Bacilli</taxon>
        <taxon>Lactobacillales</taxon>
        <taxon>Lactobacillaceae</taxon>
        <taxon>Pediococcus</taxon>
        <taxon>Pediococcus acidilactici group</taxon>
    </lineage>
</organism>